<dbReference type="EMBL" id="PGFZ01000009">
    <property type="protein sequence ID" value="POZ50661.1"/>
    <property type="molecule type" value="Genomic_DNA"/>
</dbReference>
<dbReference type="AlphaFoldDB" id="A0A2S5CIM8"/>
<evidence type="ECO:0000313" key="1">
    <source>
        <dbReference type="EMBL" id="POZ50661.1"/>
    </source>
</evidence>
<proteinExistence type="predicted"/>
<organism evidence="1 2">
    <name type="scientific">Methylovulum psychrotolerans</name>
    <dbReference type="NCBI Taxonomy" id="1704499"/>
    <lineage>
        <taxon>Bacteria</taxon>
        <taxon>Pseudomonadati</taxon>
        <taxon>Pseudomonadota</taxon>
        <taxon>Gammaproteobacteria</taxon>
        <taxon>Methylococcales</taxon>
        <taxon>Methylococcaceae</taxon>
        <taxon>Methylovulum</taxon>
    </lineage>
</organism>
<evidence type="ECO:0000313" key="2">
    <source>
        <dbReference type="Proteomes" id="UP000237423"/>
    </source>
</evidence>
<dbReference type="Proteomes" id="UP000237423">
    <property type="component" value="Unassembled WGS sequence"/>
</dbReference>
<comment type="caution">
    <text evidence="1">The sequence shown here is derived from an EMBL/GenBank/DDBJ whole genome shotgun (WGS) entry which is preliminary data.</text>
</comment>
<reference evidence="1 2" key="1">
    <citation type="submission" date="2017-11" db="EMBL/GenBank/DDBJ databases">
        <title>Draft Genome Sequence of Methylobacter psychrotolerans Sph1T, an Obligate Methanotroph from Low-Temperature Environments.</title>
        <authorList>
            <person name="Oshkin I.Y."/>
            <person name="Miroshnikov K."/>
            <person name="Belova S.E."/>
            <person name="Korzhenkov A."/>
            <person name="Toshchakov S.V."/>
            <person name="Dedysh S.N."/>
        </authorList>
    </citation>
    <scope>NUCLEOTIDE SEQUENCE [LARGE SCALE GENOMIC DNA]</scope>
    <source>
        <strain evidence="1 2">Sph1</strain>
    </source>
</reference>
<accession>A0A2S5CIM8</accession>
<gene>
    <name evidence="1" type="ORF">AADEFJLK_03558</name>
</gene>
<sequence>MAIFGGTAGGYLAASQTAVPAQLAVVDIQSLIKSSTVNGQTEADAKALTARIKAATAKLVAQGMIVIDSQSVIDAPEEAYVAVE</sequence>
<protein>
    <submittedName>
        <fullName evidence="1">Uncharacterized protein</fullName>
    </submittedName>
</protein>
<name>A0A2S5CIM8_9GAMM</name>